<dbReference type="PANTHER" id="PTHR43031">
    <property type="entry name" value="FAD-DEPENDENT OXIDOREDUCTASE"/>
    <property type="match status" value="1"/>
</dbReference>
<accession>A0A096BRQ2</accession>
<proteinExistence type="predicted"/>
<dbReference type="Proteomes" id="UP000029525">
    <property type="component" value="Unassembled WGS sequence"/>
</dbReference>
<evidence type="ECO:0000256" key="1">
    <source>
        <dbReference type="SAM" id="SignalP"/>
    </source>
</evidence>
<dbReference type="InterPro" id="IPR050229">
    <property type="entry name" value="GlpE_sulfurtransferase"/>
</dbReference>
<dbReference type="Gene3D" id="3.40.250.10">
    <property type="entry name" value="Rhodanese-like domain"/>
    <property type="match status" value="1"/>
</dbReference>
<name>A0A096BRQ2_9BACT</name>
<evidence type="ECO:0000313" key="4">
    <source>
        <dbReference type="Proteomes" id="UP000029525"/>
    </source>
</evidence>
<dbReference type="SUPFAM" id="SSF52821">
    <property type="entry name" value="Rhodanese/Cell cycle control phosphatase"/>
    <property type="match status" value="1"/>
</dbReference>
<dbReference type="Pfam" id="PF00581">
    <property type="entry name" value="Rhodanese"/>
    <property type="match status" value="1"/>
</dbReference>
<dbReference type="OrthoDB" id="1450994at2"/>
<evidence type="ECO:0000313" key="3">
    <source>
        <dbReference type="EMBL" id="KGF45347.1"/>
    </source>
</evidence>
<dbReference type="PROSITE" id="PS50206">
    <property type="entry name" value="RHODANESE_3"/>
    <property type="match status" value="1"/>
</dbReference>
<dbReference type="RefSeq" id="WP_036866325.1">
    <property type="nucleotide sequence ID" value="NZ_JRNQ01000017.1"/>
</dbReference>
<dbReference type="GO" id="GO:0016740">
    <property type="term" value="F:transferase activity"/>
    <property type="evidence" value="ECO:0007669"/>
    <property type="project" value="UniProtKB-KW"/>
</dbReference>
<keyword evidence="3" id="KW-0808">Transferase</keyword>
<organism evidence="3 4">
    <name type="scientific">Prevotella bivia DNF00320</name>
    <dbReference type="NCBI Taxonomy" id="1401068"/>
    <lineage>
        <taxon>Bacteria</taxon>
        <taxon>Pseudomonadati</taxon>
        <taxon>Bacteroidota</taxon>
        <taxon>Bacteroidia</taxon>
        <taxon>Bacteroidales</taxon>
        <taxon>Prevotellaceae</taxon>
        <taxon>Prevotella</taxon>
    </lineage>
</organism>
<sequence length="127" mass="13630">MKKIFAILLGMIGLGTSASAQTSYKNVNVAAFEQLIHADSVQIVDVRTPAEYAAGHVEDAILVNVQDPQFAHNADSLLDKHKMLAVYCRSGHRSAIASAALAAKGYKVTNLQGGILAWIEEKKPVVK</sequence>
<gene>
    <name evidence="3" type="ORF">HMPREF0647_03215</name>
</gene>
<comment type="caution">
    <text evidence="3">The sequence shown here is derived from an EMBL/GenBank/DDBJ whole genome shotgun (WGS) entry which is preliminary data.</text>
</comment>
<reference evidence="3 4" key="1">
    <citation type="submission" date="2014-07" db="EMBL/GenBank/DDBJ databases">
        <authorList>
            <person name="McCorrison J."/>
            <person name="Sanka R."/>
            <person name="Torralba M."/>
            <person name="Gillis M."/>
            <person name="Haft D.H."/>
            <person name="Methe B."/>
            <person name="Sutton G."/>
            <person name="Nelson K.E."/>
        </authorList>
    </citation>
    <scope>NUCLEOTIDE SEQUENCE [LARGE SCALE GENOMIC DNA]</scope>
    <source>
        <strain evidence="3 4">DNF00320</strain>
    </source>
</reference>
<dbReference type="InterPro" id="IPR001763">
    <property type="entry name" value="Rhodanese-like_dom"/>
</dbReference>
<dbReference type="SMART" id="SM00450">
    <property type="entry name" value="RHOD"/>
    <property type="match status" value="1"/>
</dbReference>
<dbReference type="AlphaFoldDB" id="A0A096BRQ2"/>
<feature type="chain" id="PRO_5001926006" evidence="1">
    <location>
        <begin position="21"/>
        <end position="127"/>
    </location>
</feature>
<dbReference type="InterPro" id="IPR036873">
    <property type="entry name" value="Rhodanese-like_dom_sf"/>
</dbReference>
<dbReference type="PANTHER" id="PTHR43031:SF1">
    <property type="entry name" value="PYRIDINE NUCLEOTIDE-DISULPHIDE OXIDOREDUCTASE"/>
    <property type="match status" value="1"/>
</dbReference>
<keyword evidence="1" id="KW-0732">Signal</keyword>
<evidence type="ECO:0000259" key="2">
    <source>
        <dbReference type="PROSITE" id="PS50206"/>
    </source>
</evidence>
<dbReference type="CDD" id="cd00158">
    <property type="entry name" value="RHOD"/>
    <property type="match status" value="1"/>
</dbReference>
<feature type="domain" description="Rhodanese" evidence="2">
    <location>
        <begin position="37"/>
        <end position="127"/>
    </location>
</feature>
<dbReference type="EMBL" id="JRNQ01000017">
    <property type="protein sequence ID" value="KGF45347.1"/>
    <property type="molecule type" value="Genomic_DNA"/>
</dbReference>
<protein>
    <submittedName>
        <fullName evidence="3">Sulfurtransferase</fullName>
    </submittedName>
</protein>
<feature type="signal peptide" evidence="1">
    <location>
        <begin position="1"/>
        <end position="20"/>
    </location>
</feature>